<sequence>MSVATSFLGKGASTTYPRIYLGFGRWVRLWGIGQQGQSGTKH</sequence>
<dbReference type="Proteomes" id="UP000236291">
    <property type="component" value="Unassembled WGS sequence"/>
</dbReference>
<gene>
    <name evidence="1" type="ORF">L195_g044575</name>
</gene>
<evidence type="ECO:0000313" key="2">
    <source>
        <dbReference type="Proteomes" id="UP000236291"/>
    </source>
</evidence>
<feature type="non-terminal residue" evidence="1">
    <location>
        <position position="42"/>
    </location>
</feature>
<comment type="caution">
    <text evidence="1">The sequence shown here is derived from an EMBL/GenBank/DDBJ whole genome shotgun (WGS) entry which is preliminary data.</text>
</comment>
<accession>A0A2K3MCH2</accession>
<reference evidence="1 2" key="2">
    <citation type="journal article" date="2017" name="Front. Plant Sci.">
        <title>Gene Classification and Mining of Molecular Markers Useful in Red Clover (Trifolium pratense) Breeding.</title>
        <authorList>
            <person name="Istvanek J."/>
            <person name="Dluhosova J."/>
            <person name="Dluhos P."/>
            <person name="Patkova L."/>
            <person name="Nedelnik J."/>
            <person name="Repkova J."/>
        </authorList>
    </citation>
    <scope>NUCLEOTIDE SEQUENCE [LARGE SCALE GENOMIC DNA]</scope>
    <source>
        <strain evidence="2">cv. Tatra</strain>
        <tissue evidence="1">Young leaves</tissue>
    </source>
</reference>
<reference evidence="1 2" key="1">
    <citation type="journal article" date="2014" name="Am. J. Bot.">
        <title>Genome assembly and annotation for red clover (Trifolium pratense; Fabaceae).</title>
        <authorList>
            <person name="Istvanek J."/>
            <person name="Jaros M."/>
            <person name="Krenek A."/>
            <person name="Repkova J."/>
        </authorList>
    </citation>
    <scope>NUCLEOTIDE SEQUENCE [LARGE SCALE GENOMIC DNA]</scope>
    <source>
        <strain evidence="2">cv. Tatra</strain>
        <tissue evidence="1">Young leaves</tissue>
    </source>
</reference>
<name>A0A2K3MCH2_TRIPR</name>
<protein>
    <submittedName>
        <fullName evidence="1">Uncharacterized protein</fullName>
    </submittedName>
</protein>
<organism evidence="1 2">
    <name type="scientific">Trifolium pratense</name>
    <name type="common">Red clover</name>
    <dbReference type="NCBI Taxonomy" id="57577"/>
    <lineage>
        <taxon>Eukaryota</taxon>
        <taxon>Viridiplantae</taxon>
        <taxon>Streptophyta</taxon>
        <taxon>Embryophyta</taxon>
        <taxon>Tracheophyta</taxon>
        <taxon>Spermatophyta</taxon>
        <taxon>Magnoliopsida</taxon>
        <taxon>eudicotyledons</taxon>
        <taxon>Gunneridae</taxon>
        <taxon>Pentapetalae</taxon>
        <taxon>rosids</taxon>
        <taxon>fabids</taxon>
        <taxon>Fabales</taxon>
        <taxon>Fabaceae</taxon>
        <taxon>Papilionoideae</taxon>
        <taxon>50 kb inversion clade</taxon>
        <taxon>NPAAA clade</taxon>
        <taxon>Hologalegina</taxon>
        <taxon>IRL clade</taxon>
        <taxon>Trifolieae</taxon>
        <taxon>Trifolium</taxon>
    </lineage>
</organism>
<dbReference type="AlphaFoldDB" id="A0A2K3MCH2"/>
<dbReference type="EMBL" id="ASHM01056694">
    <property type="protein sequence ID" value="PNX88469.1"/>
    <property type="molecule type" value="Genomic_DNA"/>
</dbReference>
<proteinExistence type="predicted"/>
<evidence type="ECO:0000313" key="1">
    <source>
        <dbReference type="EMBL" id="PNX88469.1"/>
    </source>
</evidence>